<accession>A0A9P0MM08</accession>
<reference evidence="1" key="1">
    <citation type="submission" date="2022-03" db="EMBL/GenBank/DDBJ databases">
        <authorList>
            <person name="Sayadi A."/>
        </authorList>
    </citation>
    <scope>NUCLEOTIDE SEQUENCE</scope>
</reference>
<comment type="caution">
    <text evidence="1">The sequence shown here is derived from an EMBL/GenBank/DDBJ whole genome shotgun (WGS) entry which is preliminary data.</text>
</comment>
<gene>
    <name evidence="1" type="ORF">ACAOBT_LOCUS35067</name>
</gene>
<name>A0A9P0MM08_ACAOB</name>
<sequence length="40" mass="4873">MMRMMHLSSSDEDLEELNELFPENENFCEETVPQFNDHHF</sequence>
<dbReference type="EMBL" id="CAKOFQ010008788">
    <property type="protein sequence ID" value="CAH2015972.1"/>
    <property type="molecule type" value="Genomic_DNA"/>
</dbReference>
<dbReference type="AlphaFoldDB" id="A0A9P0MM08"/>
<organism evidence="1 2">
    <name type="scientific">Acanthoscelides obtectus</name>
    <name type="common">Bean weevil</name>
    <name type="synonym">Bruchus obtectus</name>
    <dbReference type="NCBI Taxonomy" id="200917"/>
    <lineage>
        <taxon>Eukaryota</taxon>
        <taxon>Metazoa</taxon>
        <taxon>Ecdysozoa</taxon>
        <taxon>Arthropoda</taxon>
        <taxon>Hexapoda</taxon>
        <taxon>Insecta</taxon>
        <taxon>Pterygota</taxon>
        <taxon>Neoptera</taxon>
        <taxon>Endopterygota</taxon>
        <taxon>Coleoptera</taxon>
        <taxon>Polyphaga</taxon>
        <taxon>Cucujiformia</taxon>
        <taxon>Chrysomeloidea</taxon>
        <taxon>Chrysomelidae</taxon>
        <taxon>Bruchinae</taxon>
        <taxon>Bruchini</taxon>
        <taxon>Acanthoscelides</taxon>
    </lineage>
</organism>
<evidence type="ECO:0000313" key="2">
    <source>
        <dbReference type="Proteomes" id="UP001152888"/>
    </source>
</evidence>
<proteinExistence type="predicted"/>
<protein>
    <submittedName>
        <fullName evidence="1">Uncharacterized protein</fullName>
    </submittedName>
</protein>
<evidence type="ECO:0000313" key="1">
    <source>
        <dbReference type="EMBL" id="CAH2015972.1"/>
    </source>
</evidence>
<dbReference type="Proteomes" id="UP001152888">
    <property type="component" value="Unassembled WGS sequence"/>
</dbReference>
<keyword evidence="2" id="KW-1185">Reference proteome</keyword>